<dbReference type="NCBIfam" id="TIGR00761">
    <property type="entry name" value="argB"/>
    <property type="match status" value="1"/>
</dbReference>
<evidence type="ECO:0000313" key="12">
    <source>
        <dbReference type="Proteomes" id="UP000249134"/>
    </source>
</evidence>
<organism evidence="11 12">
    <name type="scientific">Lederbergia lenta</name>
    <name type="common">Bacillus lentus</name>
    <dbReference type="NCBI Taxonomy" id="1467"/>
    <lineage>
        <taxon>Bacteria</taxon>
        <taxon>Bacillati</taxon>
        <taxon>Bacillota</taxon>
        <taxon>Bacilli</taxon>
        <taxon>Bacillales</taxon>
        <taxon>Bacillaceae</taxon>
        <taxon>Lederbergia</taxon>
    </lineage>
</organism>
<accession>A0A2X4WPA6</accession>
<dbReference type="CDD" id="cd04238">
    <property type="entry name" value="AAK_NAGK-like"/>
    <property type="match status" value="1"/>
</dbReference>
<dbReference type="RefSeq" id="WP_174521707.1">
    <property type="nucleotide sequence ID" value="NZ_CBCSGM010000001.1"/>
</dbReference>
<dbReference type="FunFam" id="3.40.1160.10:FF:000004">
    <property type="entry name" value="Acetylglutamate kinase"/>
    <property type="match status" value="1"/>
</dbReference>
<evidence type="ECO:0000256" key="9">
    <source>
        <dbReference type="HAMAP-Rule" id="MF_00082"/>
    </source>
</evidence>
<comment type="subcellular location">
    <subcellularLocation>
        <location evidence="9">Cytoplasm</location>
    </subcellularLocation>
</comment>
<comment type="similarity">
    <text evidence="9">Belongs to the acetylglutamate kinase family. ArgB subfamily.</text>
</comment>
<dbReference type="GO" id="GO:0003991">
    <property type="term" value="F:acetylglutamate kinase activity"/>
    <property type="evidence" value="ECO:0007669"/>
    <property type="project" value="UniProtKB-UniRule"/>
</dbReference>
<dbReference type="GO" id="GO:0005524">
    <property type="term" value="F:ATP binding"/>
    <property type="evidence" value="ECO:0007669"/>
    <property type="project" value="UniProtKB-UniRule"/>
</dbReference>
<evidence type="ECO:0000259" key="10">
    <source>
        <dbReference type="Pfam" id="PF00696"/>
    </source>
</evidence>
<feature type="site" description="Transition state stabilizer" evidence="9">
    <location>
        <position position="8"/>
    </location>
</feature>
<dbReference type="Gene3D" id="3.40.1160.10">
    <property type="entry name" value="Acetylglutamate kinase-like"/>
    <property type="match status" value="1"/>
</dbReference>
<keyword evidence="2 9" id="KW-0055">Arginine biosynthesis</keyword>
<keyword evidence="7 9" id="KW-0067">ATP-binding</keyword>
<sequence>MGKIIVIKCGGSMIDSLTDEFYESIKNLQALGYQPVIVHGGGPAINSMLDKMNIKSEFVNGLRKTTDEVMNVVEMVLSGSISNKLVRHLQMQGIASIGINGADSGLLYAEAKDLSNLGFVGEIKTINKDVIHKLITIGLVPVISPIASGIDGVDCYNINADTAAGEIAVALDAQKLLFVTDVPGVLKNGNMIKDVTNKEILALIDEGTISGGMIPKVMAAIHGLEGGMTEAVIVSGKKPLIEGTDMVGTIIRKEVEVSETHEQII</sequence>
<dbReference type="Proteomes" id="UP000249134">
    <property type="component" value="Chromosome 1"/>
</dbReference>
<keyword evidence="6 9" id="KW-0418">Kinase</keyword>
<keyword evidence="12" id="KW-1185">Reference proteome</keyword>
<dbReference type="EMBL" id="LS483476">
    <property type="protein sequence ID" value="SQI59480.1"/>
    <property type="molecule type" value="Genomic_DNA"/>
</dbReference>
<keyword evidence="9" id="KW-0963">Cytoplasm</keyword>
<evidence type="ECO:0000256" key="8">
    <source>
        <dbReference type="ARBA" id="ARBA00048141"/>
    </source>
</evidence>
<dbReference type="InterPro" id="IPR036393">
    <property type="entry name" value="AceGlu_kinase-like_sf"/>
</dbReference>
<protein>
    <recommendedName>
        <fullName evidence="9">Acetylglutamate kinase</fullName>
        <ecNumber evidence="9">2.7.2.8</ecNumber>
    </recommendedName>
    <alternativeName>
        <fullName evidence="9">N-acetyl-L-glutamate 5-phosphotransferase</fullName>
    </alternativeName>
    <alternativeName>
        <fullName evidence="9">NAG kinase</fullName>
        <shortName evidence="9">NAGK</shortName>
    </alternativeName>
</protein>
<dbReference type="EC" id="2.7.2.8" evidence="9"/>
<gene>
    <name evidence="9 11" type="primary">argB</name>
    <name evidence="11" type="ORF">NCTC4824_02385</name>
</gene>
<comment type="function">
    <text evidence="9">Catalyzes the ATP-dependent phosphorylation of N-acetyl-L-glutamate.</text>
</comment>
<dbReference type="InterPro" id="IPR001048">
    <property type="entry name" value="Asp/Glu/Uridylate_kinase"/>
</dbReference>
<keyword evidence="4 9" id="KW-0808">Transferase</keyword>
<feature type="binding site" evidence="9">
    <location>
        <position position="157"/>
    </location>
    <ligand>
        <name>substrate</name>
    </ligand>
</feature>
<feature type="binding site" evidence="9">
    <location>
        <begin position="41"/>
        <end position="42"/>
    </location>
    <ligand>
        <name>substrate</name>
    </ligand>
</feature>
<dbReference type="UniPathway" id="UPA00068">
    <property type="reaction ID" value="UER00107"/>
</dbReference>
<dbReference type="Pfam" id="PF00696">
    <property type="entry name" value="AA_kinase"/>
    <property type="match status" value="1"/>
</dbReference>
<reference evidence="11 12" key="1">
    <citation type="submission" date="2018-06" db="EMBL/GenBank/DDBJ databases">
        <authorList>
            <consortium name="Pathogen Informatics"/>
            <person name="Doyle S."/>
        </authorList>
    </citation>
    <scope>NUCLEOTIDE SEQUENCE [LARGE SCALE GENOMIC DNA]</scope>
    <source>
        <strain evidence="11 12">NCTC4824</strain>
    </source>
</reference>
<dbReference type="GO" id="GO:0042450">
    <property type="term" value="P:L-arginine biosynthetic process via ornithine"/>
    <property type="evidence" value="ECO:0007669"/>
    <property type="project" value="UniProtKB-UniRule"/>
</dbReference>
<comment type="pathway">
    <text evidence="1 9">Amino-acid biosynthesis; L-arginine biosynthesis; N(2)-acetyl-L-ornithine from L-glutamate: step 2/4.</text>
</comment>
<feature type="site" description="Transition state stabilizer" evidence="9">
    <location>
        <position position="216"/>
    </location>
</feature>
<dbReference type="PIRSF" id="PIRSF000728">
    <property type="entry name" value="NAGK"/>
    <property type="match status" value="1"/>
</dbReference>
<keyword evidence="3 9" id="KW-0028">Amino-acid biosynthesis</keyword>
<dbReference type="HAMAP" id="MF_00082">
    <property type="entry name" value="ArgB"/>
    <property type="match status" value="1"/>
</dbReference>
<dbReference type="AlphaFoldDB" id="A0A2X4WPA6"/>
<evidence type="ECO:0000256" key="1">
    <source>
        <dbReference type="ARBA" id="ARBA00004828"/>
    </source>
</evidence>
<evidence type="ECO:0000256" key="7">
    <source>
        <dbReference type="ARBA" id="ARBA00022840"/>
    </source>
</evidence>
<comment type="catalytic activity">
    <reaction evidence="8 9">
        <text>N-acetyl-L-glutamate + ATP = N-acetyl-L-glutamyl 5-phosphate + ADP</text>
        <dbReference type="Rhea" id="RHEA:14629"/>
        <dbReference type="ChEBI" id="CHEBI:30616"/>
        <dbReference type="ChEBI" id="CHEBI:44337"/>
        <dbReference type="ChEBI" id="CHEBI:57936"/>
        <dbReference type="ChEBI" id="CHEBI:456216"/>
        <dbReference type="EC" id="2.7.2.8"/>
    </reaction>
</comment>
<feature type="binding site" evidence="9">
    <location>
        <position position="63"/>
    </location>
    <ligand>
        <name>substrate</name>
    </ligand>
</feature>
<dbReference type="InterPro" id="IPR037528">
    <property type="entry name" value="ArgB"/>
</dbReference>
<dbReference type="PANTHER" id="PTHR23342">
    <property type="entry name" value="N-ACETYLGLUTAMATE SYNTHASE"/>
    <property type="match status" value="1"/>
</dbReference>
<dbReference type="STRING" id="1348624.GCA_001591545_01435"/>
<evidence type="ECO:0000256" key="5">
    <source>
        <dbReference type="ARBA" id="ARBA00022741"/>
    </source>
</evidence>
<evidence type="ECO:0000256" key="3">
    <source>
        <dbReference type="ARBA" id="ARBA00022605"/>
    </source>
</evidence>
<evidence type="ECO:0000256" key="6">
    <source>
        <dbReference type="ARBA" id="ARBA00022777"/>
    </source>
</evidence>
<evidence type="ECO:0000256" key="2">
    <source>
        <dbReference type="ARBA" id="ARBA00022571"/>
    </source>
</evidence>
<evidence type="ECO:0000313" key="11">
    <source>
        <dbReference type="EMBL" id="SQI59480.1"/>
    </source>
</evidence>
<dbReference type="GO" id="GO:0005737">
    <property type="term" value="C:cytoplasm"/>
    <property type="evidence" value="ECO:0007669"/>
    <property type="project" value="UniProtKB-SubCell"/>
</dbReference>
<proteinExistence type="inferred from homology"/>
<dbReference type="InterPro" id="IPR004662">
    <property type="entry name" value="AcgluKinase_fam"/>
</dbReference>
<evidence type="ECO:0000256" key="4">
    <source>
        <dbReference type="ARBA" id="ARBA00022679"/>
    </source>
</evidence>
<dbReference type="SUPFAM" id="SSF53633">
    <property type="entry name" value="Carbamate kinase-like"/>
    <property type="match status" value="1"/>
</dbReference>
<dbReference type="PANTHER" id="PTHR23342:SF0">
    <property type="entry name" value="N-ACETYLGLUTAMATE SYNTHASE, MITOCHONDRIAL"/>
    <property type="match status" value="1"/>
</dbReference>
<keyword evidence="5 9" id="KW-0547">Nucleotide-binding</keyword>
<dbReference type="KEGG" id="blen:NCTC4824_02385"/>
<name>A0A2X4WPA6_LEDLE</name>
<feature type="domain" description="Aspartate/glutamate/uridylate kinase" evidence="10">
    <location>
        <begin position="3"/>
        <end position="235"/>
    </location>
</feature>